<proteinExistence type="predicted"/>
<dbReference type="Proteomes" id="UP000663845">
    <property type="component" value="Unassembled WGS sequence"/>
</dbReference>
<evidence type="ECO:0000313" key="2">
    <source>
        <dbReference type="Proteomes" id="UP000663845"/>
    </source>
</evidence>
<accession>A0A815Y371</accession>
<reference evidence="1" key="1">
    <citation type="submission" date="2021-02" db="EMBL/GenBank/DDBJ databases">
        <authorList>
            <person name="Nowell W R."/>
        </authorList>
    </citation>
    <scope>NUCLEOTIDE SEQUENCE</scope>
</reference>
<evidence type="ECO:0000313" key="1">
    <source>
        <dbReference type="EMBL" id="CAF1565844.1"/>
    </source>
</evidence>
<dbReference type="AlphaFoldDB" id="A0A815Y371"/>
<protein>
    <submittedName>
        <fullName evidence="1">Uncharacterized protein</fullName>
    </submittedName>
</protein>
<organism evidence="1 2">
    <name type="scientific">Adineta steineri</name>
    <dbReference type="NCBI Taxonomy" id="433720"/>
    <lineage>
        <taxon>Eukaryota</taxon>
        <taxon>Metazoa</taxon>
        <taxon>Spiralia</taxon>
        <taxon>Gnathifera</taxon>
        <taxon>Rotifera</taxon>
        <taxon>Eurotatoria</taxon>
        <taxon>Bdelloidea</taxon>
        <taxon>Adinetida</taxon>
        <taxon>Adinetidae</taxon>
        <taxon>Adineta</taxon>
    </lineage>
</organism>
<name>A0A815Y371_9BILA</name>
<dbReference type="EMBL" id="CAJNOG010007588">
    <property type="protein sequence ID" value="CAF1565844.1"/>
    <property type="molecule type" value="Genomic_DNA"/>
</dbReference>
<sequence length="35" mass="4068">MHKFEKTVSLFVAEHDTRYDSYVLLFNGIFAVAFA</sequence>
<feature type="non-terminal residue" evidence="1">
    <location>
        <position position="1"/>
    </location>
</feature>
<comment type="caution">
    <text evidence="1">The sequence shown here is derived from an EMBL/GenBank/DDBJ whole genome shotgun (WGS) entry which is preliminary data.</text>
</comment>
<gene>
    <name evidence="1" type="ORF">JYZ213_LOCUS47125</name>
</gene>